<evidence type="ECO:0000259" key="4">
    <source>
        <dbReference type="Pfam" id="PF13458"/>
    </source>
</evidence>
<feature type="domain" description="Leucine-binding protein" evidence="4">
    <location>
        <begin position="40"/>
        <end position="374"/>
    </location>
</feature>
<sequence>MSPRARQVRTLTAITLVLPIALTLAACSSSDSPGASGDVITIALEAPLTGGQASNGQDILRGAQLAVDEANAAGGVLGKQIVLIQADDKADAATGLTAAQGVVDGPAVAVIGPYNSSVGLKNLPVYISGQVVPVHMTSSDDTTGEGVTVQPKNSQISPVEVAYIEGLKATKVAMLVDPSTYTQGMADRLSKSLTRDGLTVTSAPITEGKKDYIAEVTAALAGDPDVVYVSTYFPEGALIAKALADARAKGSTAKCFMGLGNQDPAFIDGAGIPDSQGCVFSGVPTPDEFPTAAAYITAYTAKYSLPPGVWGVFAYDSVLVLLNAMKAANSTEYQPVLDALLHKTVDFPGATGPVTIDPATGNRPNVPVKILSVKTVTSGVFTVTQ</sequence>
<dbReference type="CDD" id="cd06342">
    <property type="entry name" value="PBP1_ABC_LIVBP-like"/>
    <property type="match status" value="1"/>
</dbReference>
<dbReference type="InterPro" id="IPR028082">
    <property type="entry name" value="Peripla_BP_I"/>
</dbReference>
<organism evidence="5">
    <name type="scientific">freshwater metagenome</name>
    <dbReference type="NCBI Taxonomy" id="449393"/>
    <lineage>
        <taxon>unclassified sequences</taxon>
        <taxon>metagenomes</taxon>
        <taxon>ecological metagenomes</taxon>
    </lineage>
</organism>
<name>A0A6J7K2A7_9ZZZZ</name>
<proteinExistence type="predicted"/>
<dbReference type="InterPro" id="IPR028081">
    <property type="entry name" value="Leu-bd"/>
</dbReference>
<dbReference type="PANTHER" id="PTHR30483:SF6">
    <property type="entry name" value="PERIPLASMIC BINDING PROTEIN OF ABC TRANSPORTER FOR NATURAL AMINO ACIDS"/>
    <property type="match status" value="1"/>
</dbReference>
<dbReference type="InterPro" id="IPR051010">
    <property type="entry name" value="BCAA_transport"/>
</dbReference>
<gene>
    <name evidence="5" type="ORF">UFOPK3752_01604</name>
</gene>
<dbReference type="PANTHER" id="PTHR30483">
    <property type="entry name" value="LEUCINE-SPECIFIC-BINDING PROTEIN"/>
    <property type="match status" value="1"/>
</dbReference>
<dbReference type="GO" id="GO:0006865">
    <property type="term" value="P:amino acid transport"/>
    <property type="evidence" value="ECO:0007669"/>
    <property type="project" value="UniProtKB-KW"/>
</dbReference>
<dbReference type="PRINTS" id="PR00337">
    <property type="entry name" value="LEUILEVALBP"/>
</dbReference>
<dbReference type="SUPFAM" id="SSF53822">
    <property type="entry name" value="Periplasmic binding protein-like I"/>
    <property type="match status" value="1"/>
</dbReference>
<reference evidence="5" key="1">
    <citation type="submission" date="2020-05" db="EMBL/GenBank/DDBJ databases">
        <authorList>
            <person name="Chiriac C."/>
            <person name="Salcher M."/>
            <person name="Ghai R."/>
            <person name="Kavagutti S V."/>
        </authorList>
    </citation>
    <scope>NUCLEOTIDE SEQUENCE</scope>
</reference>
<protein>
    <submittedName>
        <fullName evidence="5">Unannotated protein</fullName>
    </submittedName>
</protein>
<keyword evidence="3" id="KW-0029">Amino-acid transport</keyword>
<evidence type="ECO:0000256" key="3">
    <source>
        <dbReference type="ARBA" id="ARBA00022970"/>
    </source>
</evidence>
<evidence type="ECO:0000256" key="1">
    <source>
        <dbReference type="ARBA" id="ARBA00022448"/>
    </source>
</evidence>
<evidence type="ECO:0000256" key="2">
    <source>
        <dbReference type="ARBA" id="ARBA00022729"/>
    </source>
</evidence>
<dbReference type="EMBL" id="CAFBND010000073">
    <property type="protein sequence ID" value="CAB4950140.1"/>
    <property type="molecule type" value="Genomic_DNA"/>
</dbReference>
<dbReference type="AlphaFoldDB" id="A0A6J7K2A7"/>
<evidence type="ECO:0000313" key="5">
    <source>
        <dbReference type="EMBL" id="CAB4950140.1"/>
    </source>
</evidence>
<keyword evidence="1" id="KW-0813">Transport</keyword>
<dbReference type="InterPro" id="IPR000709">
    <property type="entry name" value="Leu_Ile_Val-bd"/>
</dbReference>
<keyword evidence="2" id="KW-0732">Signal</keyword>
<accession>A0A6J7K2A7</accession>
<dbReference type="Pfam" id="PF13458">
    <property type="entry name" value="Peripla_BP_6"/>
    <property type="match status" value="1"/>
</dbReference>
<dbReference type="PROSITE" id="PS51257">
    <property type="entry name" value="PROKAR_LIPOPROTEIN"/>
    <property type="match status" value="1"/>
</dbReference>
<dbReference type="Gene3D" id="3.40.50.2300">
    <property type="match status" value="2"/>
</dbReference>